<evidence type="ECO:0000256" key="1">
    <source>
        <dbReference type="SAM" id="Phobius"/>
    </source>
</evidence>
<dbReference type="KEGG" id="mev:Metev_0287"/>
<organism evidence="2 3">
    <name type="scientific">Methanohalobium evestigatum (strain ATCC BAA-1072 / DSM 3721 / NBRC 107634 / OCM 161 / Z-7303)</name>
    <dbReference type="NCBI Taxonomy" id="644295"/>
    <lineage>
        <taxon>Archaea</taxon>
        <taxon>Methanobacteriati</taxon>
        <taxon>Methanobacteriota</taxon>
        <taxon>Stenosarchaea group</taxon>
        <taxon>Methanomicrobia</taxon>
        <taxon>Methanosarcinales</taxon>
        <taxon>Methanosarcinaceae</taxon>
        <taxon>Methanohalobium</taxon>
    </lineage>
</organism>
<dbReference type="EMBL" id="CP002069">
    <property type="protein sequence ID" value="ADI73215.1"/>
    <property type="molecule type" value="Genomic_DNA"/>
</dbReference>
<reference evidence="2 3" key="1">
    <citation type="submission" date="2010-06" db="EMBL/GenBank/DDBJ databases">
        <title>Complete sequence chromosome of Methanohalobium evestigatum Z-7303.</title>
        <authorList>
            <consortium name="US DOE Joint Genome Institute"/>
            <person name="Lucas S."/>
            <person name="Copeland A."/>
            <person name="Lapidus A."/>
            <person name="Cheng J.-F."/>
            <person name="Bruce D."/>
            <person name="Goodwin L."/>
            <person name="Pitluck S."/>
            <person name="Saunders E."/>
            <person name="Detter J.C."/>
            <person name="Han C."/>
            <person name="Tapia R."/>
            <person name="Land M."/>
            <person name="Hauser L."/>
            <person name="Kyrpides N."/>
            <person name="Mikhailova N."/>
            <person name="Sieprawska-Lupa M."/>
            <person name="Whitman W.B."/>
            <person name="Anderson I."/>
            <person name="Woyke T."/>
        </authorList>
    </citation>
    <scope>NUCLEOTIDE SEQUENCE [LARGE SCALE GENOMIC DNA]</scope>
    <source>
        <strain evidence="3">ATCC BAA-1072 / DSM 3721 / NBRC 107634 / OCM 161 / Z-7303</strain>
    </source>
</reference>
<gene>
    <name evidence="2" type="ordered locus">Metev_0287</name>
</gene>
<keyword evidence="1" id="KW-0812">Transmembrane</keyword>
<sequence>MLLQQVHINRLEINSIEFEDDIVEIPLSPGGEHSFEIAVINYGSPTNVYFSTSDNLKDHITFLEDNPYVRHEEYVPVISHLPIGGEEFVKGEIYVTVGYGSRTSGFSIKIGSEKSANISVEVDVDDHITVDNKFEMNRNSNKGDSGSTAYSIKSSLDVSPRIALLIAGVLIASFMIYFLSTQATGIEYEMGFYPAVILAILFTALIMYLFLKLPINK</sequence>
<feature type="transmembrane region" description="Helical" evidence="1">
    <location>
        <begin position="162"/>
        <end position="180"/>
    </location>
</feature>
<dbReference type="InterPro" id="IPR055946">
    <property type="entry name" value="DUF7524"/>
</dbReference>
<keyword evidence="1" id="KW-1133">Transmembrane helix</keyword>
<name>D7E6J3_METEZ</name>
<proteinExistence type="predicted"/>
<keyword evidence="3" id="KW-1185">Reference proteome</keyword>
<dbReference type="RefSeq" id="WP_013193783.1">
    <property type="nucleotide sequence ID" value="NC_014253.1"/>
</dbReference>
<evidence type="ECO:0000313" key="2">
    <source>
        <dbReference type="EMBL" id="ADI73215.1"/>
    </source>
</evidence>
<dbReference type="OrthoDB" id="282430at2157"/>
<dbReference type="HOGENOM" id="CLU_098909_0_0_2"/>
<feature type="transmembrane region" description="Helical" evidence="1">
    <location>
        <begin position="192"/>
        <end position="211"/>
    </location>
</feature>
<keyword evidence="1" id="KW-0472">Membrane</keyword>
<dbReference type="Proteomes" id="UP000000391">
    <property type="component" value="Chromosome"/>
</dbReference>
<dbReference type="AlphaFoldDB" id="D7E6J3"/>
<accession>D7E6J3</accession>
<protein>
    <submittedName>
        <fullName evidence="2">Uncharacterized protein</fullName>
    </submittedName>
</protein>
<evidence type="ECO:0000313" key="3">
    <source>
        <dbReference type="Proteomes" id="UP000000391"/>
    </source>
</evidence>
<dbReference type="GeneID" id="9345900"/>
<dbReference type="STRING" id="644295.Metev_0287"/>
<dbReference type="Pfam" id="PF24368">
    <property type="entry name" value="DUF7524"/>
    <property type="match status" value="1"/>
</dbReference>